<sequence>MLKVFAKPPEGGEPVPYLFHFNTSEAKDEAKAVRDLLSRLLAEMKNSDPNVPTPNLGTPNLQANGNGGSGASGSMAFASAVNKSQQPSLQWFDDSQLKNNYELQQSLMKKDPSLHRTYMEAMAMKPDTITGSAFNTQFWSTRINMLRAHAIETSQKGGQYNVLSTVRAKSDNGELKLNLTVEQIQMLLAQYPLIRRIYNENVPPRSDKDFWVEFFTSRLCTRLRGERVEENANFSPLFDKHDINENTPSHHSKIMAQNVPHIIDIEANEENQGGVRSGNKKDVEMRPSKHVAIVKTVNSVSERIMAHVAPSDPNDEVANEAYKQLGLRDLRGPEEEHRIMLNVKEQNKLFAKRDAAPSSNAQVFAKQNPDDVLFDIQADLATLVEDGIGGLDLAAGIGFNDDSESDEEDNSSAKRPHVGSRSILRVAEKEILHGISQQRAQQYGHASDETTPMGLSRAMADRCSLTHATTVEFLHQFWSAFLSGDPDRAAELQYLAESLAKSIGRINAVAEEATKEREGLIKKRKQDIRDHYERTGKKIRWKSDMVEGGREAVIKLMQPVLDAIDGARSKYADALAAEGIKVSTES</sequence>
<keyword evidence="4" id="KW-1185">Reference proteome</keyword>
<dbReference type="Pfam" id="PF03909">
    <property type="entry name" value="BSD"/>
    <property type="match status" value="2"/>
</dbReference>
<dbReference type="PANTHER" id="PTHR12856">
    <property type="entry name" value="TRANSCRIPTION INITIATION FACTOR IIH-RELATED"/>
    <property type="match status" value="1"/>
</dbReference>
<dbReference type="GO" id="GO:0006289">
    <property type="term" value="P:nucleotide-excision repair"/>
    <property type="evidence" value="ECO:0007669"/>
    <property type="project" value="InterPro"/>
</dbReference>
<feature type="compositionally biased region" description="Acidic residues" evidence="1">
    <location>
        <begin position="401"/>
        <end position="410"/>
    </location>
</feature>
<dbReference type="Proteomes" id="UP001055219">
    <property type="component" value="Unassembled WGS sequence"/>
</dbReference>
<protein>
    <submittedName>
        <fullName evidence="3">RNA polymerase II transcription factor B subunit-like protein</fullName>
    </submittedName>
</protein>
<dbReference type="InterPro" id="IPR027079">
    <property type="entry name" value="Tfb1/GTF2H1"/>
</dbReference>
<dbReference type="AlphaFoldDB" id="A0A9Q0BEL7"/>
<name>A0A9Q0BEL7_9HYPO</name>
<dbReference type="OrthoDB" id="360521at2759"/>
<dbReference type="PROSITE" id="PS50858">
    <property type="entry name" value="BSD"/>
    <property type="match status" value="2"/>
</dbReference>
<dbReference type="GO" id="GO:0006351">
    <property type="term" value="P:DNA-templated transcription"/>
    <property type="evidence" value="ECO:0007669"/>
    <property type="project" value="InterPro"/>
</dbReference>
<dbReference type="EMBL" id="JAGIXG020000016">
    <property type="protein sequence ID" value="KAI6782001.1"/>
    <property type="molecule type" value="Genomic_DNA"/>
</dbReference>
<dbReference type="InterPro" id="IPR005607">
    <property type="entry name" value="BSD_dom"/>
</dbReference>
<evidence type="ECO:0000259" key="2">
    <source>
        <dbReference type="PROSITE" id="PS50858"/>
    </source>
</evidence>
<organism evidence="3 4">
    <name type="scientific">Emericellopsis cladophorae</name>
    <dbReference type="NCBI Taxonomy" id="2686198"/>
    <lineage>
        <taxon>Eukaryota</taxon>
        <taxon>Fungi</taxon>
        <taxon>Dikarya</taxon>
        <taxon>Ascomycota</taxon>
        <taxon>Pezizomycotina</taxon>
        <taxon>Sordariomycetes</taxon>
        <taxon>Hypocreomycetidae</taxon>
        <taxon>Hypocreales</taxon>
        <taxon>Bionectriaceae</taxon>
        <taxon>Emericellopsis</taxon>
    </lineage>
</organism>
<evidence type="ECO:0000313" key="3">
    <source>
        <dbReference type="EMBL" id="KAI6782001.1"/>
    </source>
</evidence>
<evidence type="ECO:0000256" key="1">
    <source>
        <dbReference type="SAM" id="MobiDB-lite"/>
    </source>
</evidence>
<evidence type="ECO:0000313" key="4">
    <source>
        <dbReference type="Proteomes" id="UP001055219"/>
    </source>
</evidence>
<dbReference type="RefSeq" id="XP_051362857.1">
    <property type="nucleotide sequence ID" value="XM_051505686.1"/>
</dbReference>
<accession>A0A9Q0BEL7</accession>
<reference evidence="3" key="2">
    <citation type="submission" date="2022-07" db="EMBL/GenBank/DDBJ databases">
        <authorList>
            <person name="Goncalves M.F.M."/>
            <person name="Hilario S."/>
            <person name="Van De Peer Y."/>
            <person name="Esteves A.C."/>
            <person name="Alves A."/>
        </authorList>
    </citation>
    <scope>NUCLEOTIDE SEQUENCE</scope>
    <source>
        <strain evidence="3">MUM 19.33</strain>
    </source>
</reference>
<dbReference type="GeneID" id="75829921"/>
<feature type="region of interest" description="Disordered" evidence="1">
    <location>
        <begin position="399"/>
        <end position="419"/>
    </location>
</feature>
<feature type="domain" description="BSD" evidence="2">
    <location>
        <begin position="91"/>
        <end position="150"/>
    </location>
</feature>
<feature type="domain" description="BSD" evidence="2">
    <location>
        <begin position="171"/>
        <end position="222"/>
    </location>
</feature>
<gene>
    <name evidence="3" type="ORF">J7T54_003420</name>
</gene>
<reference evidence="3" key="1">
    <citation type="journal article" date="2021" name="J Fungi (Basel)">
        <title>Genomic and Metabolomic Analyses of the Marine Fungus Emericellopsis cladophorae: Insights into Saltwater Adaptability Mechanisms and Its Biosynthetic Potential.</title>
        <authorList>
            <person name="Goncalves M.F.M."/>
            <person name="Hilario S."/>
            <person name="Van de Peer Y."/>
            <person name="Esteves A.C."/>
            <person name="Alves A."/>
        </authorList>
    </citation>
    <scope>NUCLEOTIDE SEQUENCE</scope>
    <source>
        <strain evidence="3">MUM 19.33</strain>
    </source>
</reference>
<dbReference type="GO" id="GO:0000439">
    <property type="term" value="C:transcription factor TFIIH core complex"/>
    <property type="evidence" value="ECO:0007669"/>
    <property type="project" value="InterPro"/>
</dbReference>
<proteinExistence type="predicted"/>
<dbReference type="SMART" id="SM00751">
    <property type="entry name" value="BSD"/>
    <property type="match status" value="2"/>
</dbReference>
<comment type="caution">
    <text evidence="3">The sequence shown here is derived from an EMBL/GenBank/DDBJ whole genome shotgun (WGS) entry which is preliminary data.</text>
</comment>